<feature type="region of interest" description="Disordered" evidence="1">
    <location>
        <begin position="1"/>
        <end position="29"/>
    </location>
</feature>
<name>A0A0D2DCV6_9EURO</name>
<accession>A0A0D2DCV6</accession>
<evidence type="ECO:0000313" key="2">
    <source>
        <dbReference type="EMBL" id="KIW60122.1"/>
    </source>
</evidence>
<gene>
    <name evidence="2" type="ORF">PV05_00363</name>
</gene>
<evidence type="ECO:0000256" key="1">
    <source>
        <dbReference type="SAM" id="MobiDB-lite"/>
    </source>
</evidence>
<organism evidence="2 3">
    <name type="scientific">Exophiala xenobiotica</name>
    <dbReference type="NCBI Taxonomy" id="348802"/>
    <lineage>
        <taxon>Eukaryota</taxon>
        <taxon>Fungi</taxon>
        <taxon>Dikarya</taxon>
        <taxon>Ascomycota</taxon>
        <taxon>Pezizomycotina</taxon>
        <taxon>Eurotiomycetes</taxon>
        <taxon>Chaetothyriomycetidae</taxon>
        <taxon>Chaetothyriales</taxon>
        <taxon>Herpotrichiellaceae</taxon>
        <taxon>Exophiala</taxon>
    </lineage>
</organism>
<reference evidence="2 3" key="1">
    <citation type="submission" date="2015-01" db="EMBL/GenBank/DDBJ databases">
        <title>The Genome Sequence of Exophiala xenobiotica CBS118157.</title>
        <authorList>
            <consortium name="The Broad Institute Genomics Platform"/>
            <person name="Cuomo C."/>
            <person name="de Hoog S."/>
            <person name="Gorbushina A."/>
            <person name="Stielow B."/>
            <person name="Teixiera M."/>
            <person name="Abouelleil A."/>
            <person name="Chapman S.B."/>
            <person name="Priest M."/>
            <person name="Young S.K."/>
            <person name="Wortman J."/>
            <person name="Nusbaum C."/>
            <person name="Birren B."/>
        </authorList>
    </citation>
    <scope>NUCLEOTIDE SEQUENCE [LARGE SCALE GENOMIC DNA]</scope>
    <source>
        <strain evidence="2 3">CBS 118157</strain>
    </source>
</reference>
<dbReference type="EMBL" id="KN847317">
    <property type="protein sequence ID" value="KIW60122.1"/>
    <property type="molecule type" value="Genomic_DNA"/>
</dbReference>
<keyword evidence="3" id="KW-1185">Reference proteome</keyword>
<dbReference type="RefSeq" id="XP_013320706.1">
    <property type="nucleotide sequence ID" value="XM_013465252.1"/>
</dbReference>
<dbReference type="Proteomes" id="UP000054342">
    <property type="component" value="Unassembled WGS sequence"/>
</dbReference>
<evidence type="ECO:0000313" key="3">
    <source>
        <dbReference type="Proteomes" id="UP000054342"/>
    </source>
</evidence>
<dbReference type="HOGENOM" id="CLU_2109048_0_0_1"/>
<protein>
    <submittedName>
        <fullName evidence="2">Uncharacterized protein</fullName>
    </submittedName>
</protein>
<dbReference type="GeneID" id="25322271"/>
<proteinExistence type="predicted"/>
<sequence>MLAKRLRSDETPDNLCRTQPFSPSQPPMNIDLPDRVTVPVFWCASRRMISSYFLLSANHKPDHSVRSPLSGGSRTWSCFGAMFSSLNCYQTAYPTVIETGRRNLKLRLPSSLYPT</sequence>
<feature type="compositionally biased region" description="Basic and acidic residues" evidence="1">
    <location>
        <begin position="1"/>
        <end position="10"/>
    </location>
</feature>
<dbReference type="AlphaFoldDB" id="A0A0D2DCV6"/>